<dbReference type="InterPro" id="IPR029065">
    <property type="entry name" value="Enolase_C-like"/>
</dbReference>
<evidence type="ECO:0000256" key="1">
    <source>
        <dbReference type="ARBA" id="ARBA00001946"/>
    </source>
</evidence>
<dbReference type="GO" id="GO:0000287">
    <property type="term" value="F:magnesium ion binding"/>
    <property type="evidence" value="ECO:0007669"/>
    <property type="project" value="TreeGrafter"/>
</dbReference>
<keyword evidence="3" id="KW-0460">Magnesium</keyword>
<dbReference type="InterPro" id="IPR029017">
    <property type="entry name" value="Enolase-like_N"/>
</dbReference>
<dbReference type="PANTHER" id="PTHR13794:SF58">
    <property type="entry name" value="MITOCHONDRIAL ENOLASE SUPERFAMILY MEMBER 1"/>
    <property type="match status" value="1"/>
</dbReference>
<evidence type="ECO:0000259" key="4">
    <source>
        <dbReference type="Pfam" id="PF13378"/>
    </source>
</evidence>
<dbReference type="GO" id="GO:0016836">
    <property type="term" value="F:hydro-lyase activity"/>
    <property type="evidence" value="ECO:0007669"/>
    <property type="project" value="TreeGrafter"/>
</dbReference>
<dbReference type="Pfam" id="PF13378">
    <property type="entry name" value="MR_MLE_C"/>
    <property type="match status" value="1"/>
</dbReference>
<sequence>MLGEDPHDVAHIRRKLASLDLLSARPWHIEVGLWDIIGKDAGKPIHELLGATSHEITTYASTGEIQPADERIAYIEDRLDEGFEAVKLRITSREDIDIVRQVREAFPDLMLMVDANKGWAVRAIEEEEQLLC</sequence>
<comment type="caution">
    <text evidence="5">The sequence shown here is derived from an EMBL/GenBank/DDBJ whole genome shotgun (WGS) entry which is preliminary data.</text>
</comment>
<comment type="cofactor">
    <cofactor evidence="1">
        <name>Mg(2+)</name>
        <dbReference type="ChEBI" id="CHEBI:18420"/>
    </cofactor>
</comment>
<dbReference type="InterPro" id="IPR046945">
    <property type="entry name" value="RHMD-like"/>
</dbReference>
<reference evidence="5" key="2">
    <citation type="submission" date="2023-12" db="EMBL/GenBank/DDBJ databases">
        <authorList>
            <person name="Sun Q."/>
            <person name="Inoue M."/>
        </authorList>
    </citation>
    <scope>NUCLEOTIDE SEQUENCE</scope>
    <source>
        <strain evidence="5">JCM 12289</strain>
    </source>
</reference>
<dbReference type="SUPFAM" id="SSF54826">
    <property type="entry name" value="Enolase N-terminal domain-like"/>
    <property type="match status" value="1"/>
</dbReference>
<gene>
    <name evidence="5" type="ORF">GCM10008985_33350</name>
</gene>
<dbReference type="AlphaFoldDB" id="A0AAV3SKF6"/>
<dbReference type="GO" id="GO:0016052">
    <property type="term" value="P:carbohydrate catabolic process"/>
    <property type="evidence" value="ECO:0007669"/>
    <property type="project" value="TreeGrafter"/>
</dbReference>
<protein>
    <recommendedName>
        <fullName evidence="4">Enolase C-terminal domain-containing protein</fullName>
    </recommendedName>
</protein>
<keyword evidence="2" id="KW-0479">Metal-binding</keyword>
<dbReference type="Gene3D" id="3.20.20.120">
    <property type="entry name" value="Enolase-like C-terminal domain"/>
    <property type="match status" value="1"/>
</dbReference>
<dbReference type="Gene3D" id="3.30.390.10">
    <property type="entry name" value="Enolase-like, N-terminal domain"/>
    <property type="match status" value="1"/>
</dbReference>
<reference evidence="5" key="1">
    <citation type="journal article" date="2014" name="Int. J. Syst. Evol. Microbiol.">
        <title>Complete genome sequence of Corynebacterium casei LMG S-19264T (=DSM 44701T), isolated from a smear-ripened cheese.</title>
        <authorList>
            <consortium name="US DOE Joint Genome Institute (JGI-PGF)"/>
            <person name="Walter F."/>
            <person name="Albersmeier A."/>
            <person name="Kalinowski J."/>
            <person name="Ruckert C."/>
        </authorList>
    </citation>
    <scope>NUCLEOTIDE SEQUENCE</scope>
    <source>
        <strain evidence="5">JCM 12289</strain>
    </source>
</reference>
<name>A0AAV3SKF6_HALDO</name>
<evidence type="ECO:0000313" key="6">
    <source>
        <dbReference type="Proteomes" id="UP001500962"/>
    </source>
</evidence>
<dbReference type="SUPFAM" id="SSF51604">
    <property type="entry name" value="Enolase C-terminal domain-like"/>
    <property type="match status" value="1"/>
</dbReference>
<evidence type="ECO:0000313" key="5">
    <source>
        <dbReference type="EMBL" id="GAA0474021.1"/>
    </source>
</evidence>
<dbReference type="InterPro" id="IPR036849">
    <property type="entry name" value="Enolase-like_C_sf"/>
</dbReference>
<evidence type="ECO:0000256" key="2">
    <source>
        <dbReference type="ARBA" id="ARBA00022723"/>
    </source>
</evidence>
<feature type="domain" description="Enolase C-terminal" evidence="4">
    <location>
        <begin position="75"/>
        <end position="122"/>
    </location>
</feature>
<evidence type="ECO:0000256" key="3">
    <source>
        <dbReference type="ARBA" id="ARBA00022842"/>
    </source>
</evidence>
<organism evidence="5 6">
    <name type="scientific">Halococcus dombrowskii</name>
    <dbReference type="NCBI Taxonomy" id="179637"/>
    <lineage>
        <taxon>Archaea</taxon>
        <taxon>Methanobacteriati</taxon>
        <taxon>Methanobacteriota</taxon>
        <taxon>Stenosarchaea group</taxon>
        <taxon>Halobacteria</taxon>
        <taxon>Halobacteriales</taxon>
        <taxon>Halococcaceae</taxon>
        <taxon>Halococcus</taxon>
    </lineage>
</organism>
<accession>A0AAV3SKF6</accession>
<dbReference type="EMBL" id="BAAADN010000068">
    <property type="protein sequence ID" value="GAA0474021.1"/>
    <property type="molecule type" value="Genomic_DNA"/>
</dbReference>
<dbReference type="Proteomes" id="UP001500962">
    <property type="component" value="Unassembled WGS sequence"/>
</dbReference>
<proteinExistence type="predicted"/>
<dbReference type="PANTHER" id="PTHR13794">
    <property type="entry name" value="ENOLASE SUPERFAMILY, MANDELATE RACEMASE"/>
    <property type="match status" value="1"/>
</dbReference>